<dbReference type="EMBL" id="VBPA01000388">
    <property type="protein sequence ID" value="TMQ68738.1"/>
    <property type="molecule type" value="Genomic_DNA"/>
</dbReference>
<evidence type="ECO:0000313" key="2">
    <source>
        <dbReference type="Proteomes" id="UP000319836"/>
    </source>
</evidence>
<gene>
    <name evidence="1" type="ORF">E6K80_13930</name>
</gene>
<evidence type="ECO:0000313" key="1">
    <source>
        <dbReference type="EMBL" id="TMQ68738.1"/>
    </source>
</evidence>
<dbReference type="Proteomes" id="UP000319836">
    <property type="component" value="Unassembled WGS sequence"/>
</dbReference>
<comment type="caution">
    <text evidence="1">The sequence shown here is derived from an EMBL/GenBank/DDBJ whole genome shotgun (WGS) entry which is preliminary data.</text>
</comment>
<organism evidence="1 2">
    <name type="scientific">Eiseniibacteriota bacterium</name>
    <dbReference type="NCBI Taxonomy" id="2212470"/>
    <lineage>
        <taxon>Bacteria</taxon>
        <taxon>Candidatus Eiseniibacteriota</taxon>
    </lineage>
</organism>
<dbReference type="AlphaFoldDB" id="A0A538TYQ6"/>
<reference evidence="1 2" key="1">
    <citation type="journal article" date="2019" name="Nat. Microbiol.">
        <title>Mediterranean grassland soil C-N compound turnover is dependent on rainfall and depth, and is mediated by genomically divergent microorganisms.</title>
        <authorList>
            <person name="Diamond S."/>
            <person name="Andeer P.F."/>
            <person name="Li Z."/>
            <person name="Crits-Christoph A."/>
            <person name="Burstein D."/>
            <person name="Anantharaman K."/>
            <person name="Lane K.R."/>
            <person name="Thomas B.C."/>
            <person name="Pan C."/>
            <person name="Northen T.R."/>
            <person name="Banfield J.F."/>
        </authorList>
    </citation>
    <scope>NUCLEOTIDE SEQUENCE [LARGE SCALE GENOMIC DNA]</scope>
    <source>
        <strain evidence="1">WS_10</strain>
    </source>
</reference>
<accession>A0A538TYQ6</accession>
<name>A0A538TYQ6_UNCEI</name>
<protein>
    <submittedName>
        <fullName evidence="1">Uncharacterized protein</fullName>
    </submittedName>
</protein>
<proteinExistence type="predicted"/>
<sequence length="109" mass="11992">MTTMESVVLLADLDAMIREAQNPESRARLRKLGLDVEGLPRIASARARLAEGVDRRWRLSYERTANRGCLGPATLRVLRSHPLLGLIARSSESQLLAILGTTGSMGRPR</sequence>